<dbReference type="GO" id="GO:0005886">
    <property type="term" value="C:plasma membrane"/>
    <property type="evidence" value="ECO:0007669"/>
    <property type="project" value="UniProtKB-SubCell"/>
</dbReference>
<evidence type="ECO:0000259" key="15">
    <source>
        <dbReference type="PROSITE" id="PS50885"/>
    </source>
</evidence>
<keyword evidence="11 13" id="KW-0472">Membrane</keyword>
<dbReference type="Gene3D" id="1.10.287.130">
    <property type="match status" value="1"/>
</dbReference>
<dbReference type="NCBIfam" id="NF008312">
    <property type="entry name" value="PRK11100.1"/>
    <property type="match status" value="1"/>
</dbReference>
<evidence type="ECO:0000256" key="2">
    <source>
        <dbReference type="ARBA" id="ARBA00004651"/>
    </source>
</evidence>
<dbReference type="SMART" id="SM00387">
    <property type="entry name" value="HATPase_c"/>
    <property type="match status" value="1"/>
</dbReference>
<keyword evidence="6 16" id="KW-0808">Transferase</keyword>
<keyword evidence="10" id="KW-0902">Two-component regulatory system</keyword>
<evidence type="ECO:0000256" key="5">
    <source>
        <dbReference type="ARBA" id="ARBA00022553"/>
    </source>
</evidence>
<comment type="caution">
    <text evidence="16">The sequence shown here is derived from an EMBL/GenBank/DDBJ whole genome shotgun (WGS) entry which is preliminary data.</text>
</comment>
<comment type="subcellular location">
    <subcellularLocation>
        <location evidence="2">Cell membrane</location>
        <topology evidence="2">Multi-pass membrane protein</topology>
    </subcellularLocation>
</comment>
<evidence type="ECO:0000256" key="13">
    <source>
        <dbReference type="SAM" id="Phobius"/>
    </source>
</evidence>
<dbReference type="Gene3D" id="3.30.565.10">
    <property type="entry name" value="Histidine kinase-like ATPase, C-terminal domain"/>
    <property type="match status" value="1"/>
</dbReference>
<dbReference type="PANTHER" id="PTHR45436:SF10">
    <property type="entry name" value="HISTIDINE KINASE"/>
    <property type="match status" value="1"/>
</dbReference>
<dbReference type="Pfam" id="PF02518">
    <property type="entry name" value="HATPase_c"/>
    <property type="match status" value="1"/>
</dbReference>
<evidence type="ECO:0000259" key="14">
    <source>
        <dbReference type="PROSITE" id="PS50109"/>
    </source>
</evidence>
<dbReference type="SMART" id="SM00388">
    <property type="entry name" value="HisKA"/>
    <property type="match status" value="1"/>
</dbReference>
<feature type="transmembrane region" description="Helical" evidence="13">
    <location>
        <begin position="188"/>
        <end position="212"/>
    </location>
</feature>
<dbReference type="SUPFAM" id="SSF47384">
    <property type="entry name" value="Homodimeric domain of signal transducing histidine kinase"/>
    <property type="match status" value="1"/>
</dbReference>
<evidence type="ECO:0000256" key="7">
    <source>
        <dbReference type="ARBA" id="ARBA00022692"/>
    </source>
</evidence>
<evidence type="ECO:0000256" key="3">
    <source>
        <dbReference type="ARBA" id="ARBA00012438"/>
    </source>
</evidence>
<feature type="region of interest" description="Disordered" evidence="12">
    <location>
        <begin position="229"/>
        <end position="249"/>
    </location>
</feature>
<accession>A0A9X1VXD8</accession>
<evidence type="ECO:0000256" key="4">
    <source>
        <dbReference type="ARBA" id="ARBA00022475"/>
    </source>
</evidence>
<organism evidence="16 17">
    <name type="scientific">Variovorax terrae</name>
    <dbReference type="NCBI Taxonomy" id="2923278"/>
    <lineage>
        <taxon>Bacteria</taxon>
        <taxon>Pseudomonadati</taxon>
        <taxon>Pseudomonadota</taxon>
        <taxon>Betaproteobacteria</taxon>
        <taxon>Burkholderiales</taxon>
        <taxon>Comamonadaceae</taxon>
        <taxon>Variovorax</taxon>
    </lineage>
</organism>
<gene>
    <name evidence="16" type="primary">creC</name>
    <name evidence="16" type="ORF">MMF98_18185</name>
</gene>
<name>A0A9X1VXD8_9BURK</name>
<dbReference type="InterPro" id="IPR050428">
    <property type="entry name" value="TCS_sensor_his_kinase"/>
</dbReference>
<dbReference type="PROSITE" id="PS50885">
    <property type="entry name" value="HAMP"/>
    <property type="match status" value="1"/>
</dbReference>
<dbReference type="Gene3D" id="3.30.450.20">
    <property type="entry name" value="PAS domain"/>
    <property type="match status" value="1"/>
</dbReference>
<dbReference type="EC" id="2.7.13.3" evidence="3"/>
<feature type="domain" description="Histidine kinase" evidence="14">
    <location>
        <begin position="277"/>
        <end position="485"/>
    </location>
</feature>
<dbReference type="EMBL" id="JALGBI010000002">
    <property type="protein sequence ID" value="MCJ0765147.1"/>
    <property type="molecule type" value="Genomic_DNA"/>
</dbReference>
<evidence type="ECO:0000256" key="1">
    <source>
        <dbReference type="ARBA" id="ARBA00000085"/>
    </source>
</evidence>
<keyword evidence="7 13" id="KW-0812">Transmembrane</keyword>
<protein>
    <recommendedName>
        <fullName evidence="3">histidine kinase</fullName>
        <ecNumber evidence="3">2.7.13.3</ecNumber>
    </recommendedName>
</protein>
<evidence type="ECO:0000256" key="10">
    <source>
        <dbReference type="ARBA" id="ARBA00023012"/>
    </source>
</evidence>
<evidence type="ECO:0000256" key="11">
    <source>
        <dbReference type="ARBA" id="ARBA00023136"/>
    </source>
</evidence>
<dbReference type="SUPFAM" id="SSF55874">
    <property type="entry name" value="ATPase domain of HSP90 chaperone/DNA topoisomerase II/histidine kinase"/>
    <property type="match status" value="1"/>
</dbReference>
<keyword evidence="9 13" id="KW-1133">Transmembrane helix</keyword>
<dbReference type="GO" id="GO:0000155">
    <property type="term" value="F:phosphorelay sensor kinase activity"/>
    <property type="evidence" value="ECO:0007669"/>
    <property type="project" value="InterPro"/>
</dbReference>
<dbReference type="Gene3D" id="6.10.340.10">
    <property type="match status" value="1"/>
</dbReference>
<dbReference type="SUPFAM" id="SSF103190">
    <property type="entry name" value="Sensory domain-like"/>
    <property type="match status" value="1"/>
</dbReference>
<dbReference type="AlphaFoldDB" id="A0A9X1VXD8"/>
<dbReference type="Pfam" id="PF00512">
    <property type="entry name" value="HisKA"/>
    <property type="match status" value="1"/>
</dbReference>
<evidence type="ECO:0000256" key="12">
    <source>
        <dbReference type="SAM" id="MobiDB-lite"/>
    </source>
</evidence>
<dbReference type="InterPro" id="IPR005467">
    <property type="entry name" value="His_kinase_dom"/>
</dbReference>
<keyword evidence="4" id="KW-1003">Cell membrane</keyword>
<dbReference type="RefSeq" id="WP_243308251.1">
    <property type="nucleotide sequence ID" value="NZ_JALGBI010000002.1"/>
</dbReference>
<keyword evidence="5" id="KW-0597">Phosphoprotein</keyword>
<dbReference type="InterPro" id="IPR029151">
    <property type="entry name" value="Sensor-like_sf"/>
</dbReference>
<evidence type="ECO:0000256" key="8">
    <source>
        <dbReference type="ARBA" id="ARBA00022777"/>
    </source>
</evidence>
<evidence type="ECO:0000313" key="16">
    <source>
        <dbReference type="EMBL" id="MCJ0765147.1"/>
    </source>
</evidence>
<dbReference type="InterPro" id="IPR003661">
    <property type="entry name" value="HisK_dim/P_dom"/>
</dbReference>
<dbReference type="InterPro" id="IPR003594">
    <property type="entry name" value="HATPase_dom"/>
</dbReference>
<keyword evidence="17" id="KW-1185">Reference proteome</keyword>
<evidence type="ECO:0000313" key="17">
    <source>
        <dbReference type="Proteomes" id="UP001139447"/>
    </source>
</evidence>
<dbReference type="PANTHER" id="PTHR45436">
    <property type="entry name" value="SENSOR HISTIDINE KINASE YKOH"/>
    <property type="match status" value="1"/>
</dbReference>
<evidence type="ECO:0000256" key="9">
    <source>
        <dbReference type="ARBA" id="ARBA00022989"/>
    </source>
</evidence>
<feature type="transmembrane region" description="Helical" evidence="13">
    <location>
        <begin position="6"/>
        <end position="26"/>
    </location>
</feature>
<evidence type="ECO:0000256" key="6">
    <source>
        <dbReference type="ARBA" id="ARBA00022679"/>
    </source>
</evidence>
<dbReference type="Proteomes" id="UP001139447">
    <property type="component" value="Unassembled WGS sequence"/>
</dbReference>
<dbReference type="InterPro" id="IPR036097">
    <property type="entry name" value="HisK_dim/P_sf"/>
</dbReference>
<dbReference type="InterPro" id="IPR036890">
    <property type="entry name" value="HATPase_C_sf"/>
</dbReference>
<sequence length="491" mass="53190">MRLGLRLLFAFFLINGIAAFFVLRVFTAEIKPSVREVMEDMMVDTANILAELVSDDLTAGRLAEGRFAQQVRQYATRPVDAAIWGLSKQTLDFRIYVTDATGRVLFDSEQRAVGEDYSAWRDVARTLRGEYGARATREVSGDDKSGVMYVAAPIYARGSGGQKIAGVLTVAKPVFAVQRFIDRAERKVLMGGLLLLVLSAAVGVAVTLWVVWHVRRLRDYALSVQGPAQGDGASFPPAQPVPEVPNAPGELGDLARAMDRMRARLEGHDYIEEYVRALTHELKSPVAAIRGAGELLQEDLPAADRAQFAAQVVAQSERLQRLIDRLLELSKLEQRHHAEARIPVALADCAHAAIVHTRARAAQRGIALAQTGSGASGSWEAELVTLALTNLIDNAIDFAPAGSTVRVELDGARVAVQDDGPGVPDYALPRLGERFFTTARPGGERSGSGLGLAIVQRVMALHGGHMRVRNTGPGLRVELDFRDVPNNGPVI</sequence>
<dbReference type="PROSITE" id="PS50109">
    <property type="entry name" value="HIS_KIN"/>
    <property type="match status" value="1"/>
</dbReference>
<feature type="domain" description="HAMP" evidence="15">
    <location>
        <begin position="239"/>
        <end position="270"/>
    </location>
</feature>
<dbReference type="InterPro" id="IPR003660">
    <property type="entry name" value="HAMP_dom"/>
</dbReference>
<keyword evidence="8 16" id="KW-0418">Kinase</keyword>
<comment type="catalytic activity">
    <reaction evidence="1">
        <text>ATP + protein L-histidine = ADP + protein N-phospho-L-histidine.</text>
        <dbReference type="EC" id="2.7.13.3"/>
    </reaction>
</comment>
<reference evidence="16" key="1">
    <citation type="submission" date="2022-03" db="EMBL/GenBank/DDBJ databases">
        <authorList>
            <person name="Woo C.Y."/>
        </authorList>
    </citation>
    <scope>NUCLEOTIDE SEQUENCE</scope>
    <source>
        <strain evidence="16">CYS-02</strain>
    </source>
</reference>
<proteinExistence type="predicted"/>
<dbReference type="InterPro" id="IPR004358">
    <property type="entry name" value="Sig_transdc_His_kin-like_C"/>
</dbReference>
<dbReference type="CDD" id="cd00082">
    <property type="entry name" value="HisKA"/>
    <property type="match status" value="1"/>
</dbReference>
<dbReference type="PRINTS" id="PR00344">
    <property type="entry name" value="BCTRLSENSOR"/>
</dbReference>